<reference evidence="13" key="1">
    <citation type="submission" date="2025-08" db="UniProtKB">
        <authorList>
            <consortium name="RefSeq"/>
        </authorList>
    </citation>
    <scope>IDENTIFICATION</scope>
    <source>
        <tissue evidence="13">Kidney</tissue>
    </source>
</reference>
<evidence type="ECO:0000313" key="13">
    <source>
        <dbReference type="RefSeq" id="XP_012889164.1"/>
    </source>
</evidence>
<dbReference type="PANTHER" id="PTHR24388:SF56">
    <property type="entry name" value="ZINC FINGER PROTEIN 280B"/>
    <property type="match status" value="1"/>
</dbReference>
<dbReference type="PROSITE" id="PS00028">
    <property type="entry name" value="ZINC_FINGER_C2H2_1"/>
    <property type="match status" value="1"/>
</dbReference>
<dbReference type="InterPro" id="IPR013087">
    <property type="entry name" value="Znf_C2H2_type"/>
</dbReference>
<dbReference type="KEGG" id="dord:105998872"/>
<evidence type="ECO:0000256" key="8">
    <source>
        <dbReference type="ARBA" id="ARBA00023163"/>
    </source>
</evidence>
<dbReference type="PANTHER" id="PTHR24388">
    <property type="entry name" value="ZINC FINGER PROTEIN"/>
    <property type="match status" value="1"/>
</dbReference>
<comment type="subcellular location">
    <subcellularLocation>
        <location evidence="1">Nucleus</location>
    </subcellularLocation>
</comment>
<dbReference type="GO" id="GO:0008270">
    <property type="term" value="F:zinc ion binding"/>
    <property type="evidence" value="ECO:0007669"/>
    <property type="project" value="UniProtKB-KW"/>
</dbReference>
<keyword evidence="12" id="KW-1185">Reference proteome</keyword>
<evidence type="ECO:0000256" key="7">
    <source>
        <dbReference type="ARBA" id="ARBA00023125"/>
    </source>
</evidence>
<sequence>MDQLCLLSVEEQKTELKKSSKETQQIEDKDAEVVFVGVISKAKPVISKILNRVTPGSYSRRKMFNHFQKDTTHKSQPTHYMFPTSETTCQSELISASGPIITEPLSETGYKNDSPQAMPIRSSEFYPMVAFTSSWHHPVTATFSVRGVNESPHVAKRQCSTSEESSINPKRPKLNDRHRERCSSALPPPGNFYKVNPQQSSPLNSVPACLNLVQSESPTAFPKDSVHFKPISLNLDRTNVLAKTDISNHTIQNKNFDPKKGNLTLLVNDFNYGRYEEYGRPQPKTRTIFKCSRCHQVLINVMFMRHMRYHLEFEKQSGNKGKGHHLTAIATRNSPKPFQLQCHIDRVHTTKEPYSPCKICELPFETDQALLQNIKDDHNLGEMLYVYQVCKYRSSVFADVLTHLRKCHANTNNLLCLKNFKTVCACMCHYRGIEKSRFTCSKCRLQFLTFKGKIQHKTLCHQIFKKPKQLGLPPET</sequence>
<feature type="region of interest" description="Disordered" evidence="10">
    <location>
        <begin position="155"/>
        <end position="180"/>
    </location>
</feature>
<dbReference type="OrthoDB" id="10032537at2759"/>
<dbReference type="AlphaFoldDB" id="A0A1S3GLQ4"/>
<keyword evidence="7" id="KW-0238">DNA-binding</keyword>
<dbReference type="Proteomes" id="UP000081671">
    <property type="component" value="Unplaced"/>
</dbReference>
<keyword evidence="6" id="KW-0805">Transcription regulation</keyword>
<evidence type="ECO:0000256" key="1">
    <source>
        <dbReference type="ARBA" id="ARBA00004123"/>
    </source>
</evidence>
<dbReference type="RefSeq" id="XP_012889164.1">
    <property type="nucleotide sequence ID" value="XM_013033710.1"/>
</dbReference>
<organism evidence="12 13">
    <name type="scientific">Dipodomys ordii</name>
    <name type="common">Ord's kangaroo rat</name>
    <dbReference type="NCBI Taxonomy" id="10020"/>
    <lineage>
        <taxon>Eukaryota</taxon>
        <taxon>Metazoa</taxon>
        <taxon>Chordata</taxon>
        <taxon>Craniata</taxon>
        <taxon>Vertebrata</taxon>
        <taxon>Euteleostomi</taxon>
        <taxon>Mammalia</taxon>
        <taxon>Eutheria</taxon>
        <taxon>Euarchontoglires</taxon>
        <taxon>Glires</taxon>
        <taxon>Rodentia</taxon>
        <taxon>Castorimorpha</taxon>
        <taxon>Heteromyidae</taxon>
        <taxon>Dipodomyinae</taxon>
        <taxon>Dipodomys</taxon>
    </lineage>
</organism>
<feature type="domain" description="C2H2-type" evidence="11">
    <location>
        <begin position="440"/>
        <end position="461"/>
    </location>
</feature>
<evidence type="ECO:0000259" key="11">
    <source>
        <dbReference type="PROSITE" id="PS00028"/>
    </source>
</evidence>
<evidence type="ECO:0000256" key="3">
    <source>
        <dbReference type="ARBA" id="ARBA00022737"/>
    </source>
</evidence>
<keyword evidence="2" id="KW-0479">Metal-binding</keyword>
<dbReference type="SMART" id="SM00355">
    <property type="entry name" value="ZnF_C2H2"/>
    <property type="match status" value="3"/>
</dbReference>
<accession>A0A1S3GLQ4</accession>
<evidence type="ECO:0000256" key="4">
    <source>
        <dbReference type="ARBA" id="ARBA00022771"/>
    </source>
</evidence>
<keyword evidence="9" id="KW-0539">Nucleus</keyword>
<feature type="compositionally biased region" description="Polar residues" evidence="10">
    <location>
        <begin position="158"/>
        <end position="168"/>
    </location>
</feature>
<dbReference type="GO" id="GO:0000981">
    <property type="term" value="F:DNA-binding transcription factor activity, RNA polymerase II-specific"/>
    <property type="evidence" value="ECO:0007669"/>
    <property type="project" value="TreeGrafter"/>
</dbReference>
<protein>
    <submittedName>
        <fullName evidence="13">LOW QUALITY PROTEIN: zinc finger protein 280B-like</fullName>
    </submittedName>
</protein>
<gene>
    <name evidence="13" type="primary">LOC105998872</name>
</gene>
<keyword evidence="3" id="KW-0677">Repeat</keyword>
<dbReference type="InterPro" id="IPR050527">
    <property type="entry name" value="Snail/Krueppel_Znf"/>
</dbReference>
<dbReference type="Pfam" id="PF13836">
    <property type="entry name" value="DUF4195"/>
    <property type="match status" value="1"/>
</dbReference>
<dbReference type="GO" id="GO:0000978">
    <property type="term" value="F:RNA polymerase II cis-regulatory region sequence-specific DNA binding"/>
    <property type="evidence" value="ECO:0007669"/>
    <property type="project" value="TreeGrafter"/>
</dbReference>
<evidence type="ECO:0000256" key="2">
    <source>
        <dbReference type="ARBA" id="ARBA00022723"/>
    </source>
</evidence>
<dbReference type="InParanoid" id="A0A1S3GLQ4"/>
<evidence type="ECO:0000256" key="5">
    <source>
        <dbReference type="ARBA" id="ARBA00022833"/>
    </source>
</evidence>
<keyword evidence="4" id="KW-0863">Zinc-finger</keyword>
<keyword evidence="8" id="KW-0804">Transcription</keyword>
<evidence type="ECO:0000256" key="10">
    <source>
        <dbReference type="SAM" id="MobiDB-lite"/>
    </source>
</evidence>
<evidence type="ECO:0000313" key="12">
    <source>
        <dbReference type="Proteomes" id="UP000081671"/>
    </source>
</evidence>
<dbReference type="InterPro" id="IPR025243">
    <property type="entry name" value="DUF4195"/>
</dbReference>
<dbReference type="GO" id="GO:0005634">
    <property type="term" value="C:nucleus"/>
    <property type="evidence" value="ECO:0007669"/>
    <property type="project" value="UniProtKB-SubCell"/>
</dbReference>
<dbReference type="GeneID" id="105998872"/>
<proteinExistence type="predicted"/>
<name>A0A1S3GLQ4_DIPOR</name>
<keyword evidence="5" id="KW-0862">Zinc</keyword>
<evidence type="ECO:0000256" key="6">
    <source>
        <dbReference type="ARBA" id="ARBA00023015"/>
    </source>
</evidence>
<evidence type="ECO:0000256" key="9">
    <source>
        <dbReference type="ARBA" id="ARBA00023242"/>
    </source>
</evidence>